<proteinExistence type="predicted"/>
<feature type="non-terminal residue" evidence="1">
    <location>
        <position position="75"/>
    </location>
</feature>
<name>A0A0F8YC82_9ZZZZ</name>
<reference evidence="1" key="1">
    <citation type="journal article" date="2015" name="Nature">
        <title>Complex archaea that bridge the gap between prokaryotes and eukaryotes.</title>
        <authorList>
            <person name="Spang A."/>
            <person name="Saw J.H."/>
            <person name="Jorgensen S.L."/>
            <person name="Zaremba-Niedzwiedzka K."/>
            <person name="Martijn J."/>
            <person name="Lind A.E."/>
            <person name="van Eijk R."/>
            <person name="Schleper C."/>
            <person name="Guy L."/>
            <person name="Ettema T.J."/>
        </authorList>
    </citation>
    <scope>NUCLEOTIDE SEQUENCE</scope>
</reference>
<accession>A0A0F8YC82</accession>
<comment type="caution">
    <text evidence="1">The sequence shown here is derived from an EMBL/GenBank/DDBJ whole genome shotgun (WGS) entry which is preliminary data.</text>
</comment>
<dbReference type="AlphaFoldDB" id="A0A0F8YC82"/>
<organism evidence="1">
    <name type="scientific">marine sediment metagenome</name>
    <dbReference type="NCBI Taxonomy" id="412755"/>
    <lineage>
        <taxon>unclassified sequences</taxon>
        <taxon>metagenomes</taxon>
        <taxon>ecological metagenomes</taxon>
    </lineage>
</organism>
<evidence type="ECO:0000313" key="1">
    <source>
        <dbReference type="EMBL" id="KKK71310.1"/>
    </source>
</evidence>
<gene>
    <name evidence="1" type="ORF">LCGC14_2915160</name>
</gene>
<dbReference type="EMBL" id="LAZR01057796">
    <property type="protein sequence ID" value="KKK71310.1"/>
    <property type="molecule type" value="Genomic_DNA"/>
</dbReference>
<sequence length="75" mass="8231">MGLDGLMGMKLETRDFGPTETNNHLDCPTLRRFEKQWEQKAAWKPHLAIGAAMSEGLATYLSNPGEEGLVKALSA</sequence>
<protein>
    <submittedName>
        <fullName evidence="1">Uncharacterized protein</fullName>
    </submittedName>
</protein>